<accession>A0A0M4LRF9</accession>
<dbReference type="GO" id="GO:0006310">
    <property type="term" value="P:DNA recombination"/>
    <property type="evidence" value="ECO:0007669"/>
    <property type="project" value="UniProtKB-KW"/>
</dbReference>
<evidence type="ECO:0000313" key="3">
    <source>
        <dbReference type="EMBL" id="ALE09194.1"/>
    </source>
</evidence>
<dbReference type="NCBIfam" id="NF033563">
    <property type="entry name" value="transpos_IS30"/>
    <property type="match status" value="1"/>
</dbReference>
<evidence type="ECO:0000313" key="4">
    <source>
        <dbReference type="Proteomes" id="UP000067206"/>
    </source>
</evidence>
<gene>
    <name evidence="3" type="ORF">RY67_1160</name>
</gene>
<feature type="compositionally biased region" description="Basic residues" evidence="2">
    <location>
        <begin position="163"/>
        <end position="175"/>
    </location>
</feature>
<dbReference type="AlphaFoldDB" id="A0A0M4LRF9"/>
<keyword evidence="1" id="KW-0233">DNA recombination</keyword>
<dbReference type="GO" id="GO:0032196">
    <property type="term" value="P:transposition"/>
    <property type="evidence" value="ECO:0007669"/>
    <property type="project" value="TreeGrafter"/>
</dbReference>
<dbReference type="PANTHER" id="PTHR10948:SF23">
    <property type="entry name" value="TRANSPOSASE INSI FOR INSERTION SEQUENCE ELEMENT IS30A-RELATED"/>
    <property type="match status" value="1"/>
</dbReference>
<organism evidence="3 4">
    <name type="scientific">Bifidobacterium longum subsp. infantis</name>
    <dbReference type="NCBI Taxonomy" id="1682"/>
    <lineage>
        <taxon>Bacteria</taxon>
        <taxon>Bacillati</taxon>
        <taxon>Actinomycetota</taxon>
        <taxon>Actinomycetes</taxon>
        <taxon>Bifidobacteriales</taxon>
        <taxon>Bifidobacteriaceae</taxon>
        <taxon>Bifidobacterium</taxon>
    </lineage>
</organism>
<dbReference type="InterPro" id="IPR051917">
    <property type="entry name" value="Transposase-Integrase"/>
</dbReference>
<dbReference type="Gene3D" id="3.30.420.10">
    <property type="entry name" value="Ribonuclease H-like superfamily/Ribonuclease H"/>
    <property type="match status" value="1"/>
</dbReference>
<reference evidence="3 4" key="1">
    <citation type="submission" date="2014-12" db="EMBL/GenBank/DDBJ databases">
        <title>Complete genome sequence of Bifidobacterium longum subsp. infantis BT1.</title>
        <authorList>
            <person name="Kim J.F."/>
            <person name="Kwak M.-J."/>
        </authorList>
    </citation>
    <scope>NUCLEOTIDE SEQUENCE [LARGE SCALE GENOMIC DNA]</scope>
    <source>
        <strain evidence="3 4">BT1</strain>
    </source>
</reference>
<evidence type="ECO:0000256" key="1">
    <source>
        <dbReference type="ARBA" id="ARBA00023172"/>
    </source>
</evidence>
<protein>
    <submittedName>
        <fullName evidence="3">Integrase, catalytic region</fullName>
    </submittedName>
</protein>
<dbReference type="EMBL" id="CP010411">
    <property type="protein sequence ID" value="ALE09194.1"/>
    <property type="molecule type" value="Genomic_DNA"/>
</dbReference>
<dbReference type="GO" id="GO:0015074">
    <property type="term" value="P:DNA integration"/>
    <property type="evidence" value="ECO:0007669"/>
    <property type="project" value="InterPro"/>
</dbReference>
<dbReference type="InterPro" id="IPR001584">
    <property type="entry name" value="Integrase_cat-core"/>
</dbReference>
<sequence>MGEVYSHLSEEERQVIQIEVGNGASIRGIGAMPGRSPSSISREIKRNTWFPSNENESYRPYRPKRLKAGPWTGRYYIAGPAQRKADRRRSKPRKPYRLSHDRLWAQVAEWLGCGWSPLPVSGRLRVLWPDDALMRVCPETIYRWVYSSRPLRERWARCLPRGHRRRRRHGGRRTSRFPIPGRAPISERPPEADGRSAFGHWEADSVIGVGCNLHTEVERRTRFLMARVVPDKTAGESVGAQLDMFSPLPAGARVSVTHDNGTEFAHHERLRDGLGMATYFADPYSSRRRGSNENRNGMIRRYLPKRCEIRMDMARELREIVDEADNRPMRVLGYRTPAEAFADELLELQDQQGCCTSK</sequence>
<feature type="region of interest" description="Disordered" evidence="2">
    <location>
        <begin position="163"/>
        <end position="194"/>
    </location>
</feature>
<dbReference type="SUPFAM" id="SSF53098">
    <property type="entry name" value="Ribonuclease H-like"/>
    <property type="match status" value="1"/>
</dbReference>
<evidence type="ECO:0000256" key="2">
    <source>
        <dbReference type="SAM" id="MobiDB-lite"/>
    </source>
</evidence>
<dbReference type="InterPro" id="IPR036397">
    <property type="entry name" value="RNaseH_sf"/>
</dbReference>
<dbReference type="Proteomes" id="UP000067206">
    <property type="component" value="Chromosome"/>
</dbReference>
<dbReference type="PATRIC" id="fig|1682.24.peg.1122"/>
<dbReference type="PANTHER" id="PTHR10948">
    <property type="entry name" value="TRANSPOSASE"/>
    <property type="match status" value="1"/>
</dbReference>
<dbReference type="InterPro" id="IPR053392">
    <property type="entry name" value="Transposase_IS30-like"/>
</dbReference>
<dbReference type="GO" id="GO:0003676">
    <property type="term" value="F:nucleic acid binding"/>
    <property type="evidence" value="ECO:0007669"/>
    <property type="project" value="InterPro"/>
</dbReference>
<dbReference type="Pfam" id="PF13936">
    <property type="entry name" value="HTH_38"/>
    <property type="match status" value="1"/>
</dbReference>
<dbReference type="RefSeq" id="WP_060620606.1">
    <property type="nucleotide sequence ID" value="NZ_CP010411.1"/>
</dbReference>
<dbReference type="GO" id="GO:0004803">
    <property type="term" value="F:transposase activity"/>
    <property type="evidence" value="ECO:0007669"/>
    <property type="project" value="TreeGrafter"/>
</dbReference>
<dbReference type="InterPro" id="IPR025246">
    <property type="entry name" value="IS30-like_HTH"/>
</dbReference>
<dbReference type="InterPro" id="IPR012337">
    <property type="entry name" value="RNaseH-like_sf"/>
</dbReference>
<name>A0A0M4LRF9_BIFLI</name>
<dbReference type="GO" id="GO:0005829">
    <property type="term" value="C:cytosol"/>
    <property type="evidence" value="ECO:0007669"/>
    <property type="project" value="TreeGrafter"/>
</dbReference>
<proteinExistence type="predicted"/>
<dbReference type="PROSITE" id="PS50994">
    <property type="entry name" value="INTEGRASE"/>
    <property type="match status" value="1"/>
</dbReference>